<comment type="catalytic activity">
    <reaction evidence="18">
        <text>10-formyltetrahydrofolyl-(gamma-L-Glu)(n) + L-glutamate + ATP = 10-formyltetrahydrofolyl-(gamma-L-Glu)(n+1) + ADP + phosphate + H(+)</text>
        <dbReference type="Rhea" id="RHEA:51904"/>
        <dbReference type="Rhea" id="RHEA-COMP:13088"/>
        <dbReference type="Rhea" id="RHEA-COMP:14300"/>
        <dbReference type="ChEBI" id="CHEBI:15378"/>
        <dbReference type="ChEBI" id="CHEBI:29985"/>
        <dbReference type="ChEBI" id="CHEBI:30616"/>
        <dbReference type="ChEBI" id="CHEBI:43474"/>
        <dbReference type="ChEBI" id="CHEBI:134413"/>
        <dbReference type="ChEBI" id="CHEBI:456216"/>
        <dbReference type="EC" id="6.3.2.17"/>
    </reaction>
</comment>
<evidence type="ECO:0000259" key="22">
    <source>
        <dbReference type="Pfam" id="PF02875"/>
    </source>
</evidence>
<evidence type="ECO:0000256" key="9">
    <source>
        <dbReference type="ARBA" id="ARBA00022723"/>
    </source>
</evidence>
<dbReference type="InterPro" id="IPR004101">
    <property type="entry name" value="Mur_ligase_C"/>
</dbReference>
<dbReference type="InterPro" id="IPR018109">
    <property type="entry name" value="Folylpolyglutamate_synth_CS"/>
</dbReference>
<keyword evidence="8 21" id="KW-0436">Ligase</keyword>
<evidence type="ECO:0000256" key="10">
    <source>
        <dbReference type="ARBA" id="ARBA00022741"/>
    </source>
</evidence>
<evidence type="ECO:0000256" key="4">
    <source>
        <dbReference type="ARBA" id="ARBA00008276"/>
    </source>
</evidence>
<evidence type="ECO:0000256" key="13">
    <source>
        <dbReference type="ARBA" id="ARBA00022909"/>
    </source>
</evidence>
<gene>
    <name evidence="24" type="ORF">EF096_17545</name>
</gene>
<protein>
    <recommendedName>
        <fullName evidence="7">Dihydrofolate synthase/folylpolyglutamate synthase</fullName>
        <ecNumber evidence="5">6.3.2.12</ecNumber>
        <ecNumber evidence="6">6.3.2.17</ecNumber>
    </recommendedName>
    <alternativeName>
        <fullName evidence="16">Folylpoly-gamma-glutamate synthetase-dihydrofolate synthetase</fullName>
    </alternativeName>
    <alternativeName>
        <fullName evidence="14">Folylpolyglutamate synthetase</fullName>
    </alternativeName>
    <alternativeName>
        <fullName evidence="15">Tetrahydrofolylpolyglutamate synthase</fullName>
    </alternativeName>
</protein>
<comment type="catalytic activity">
    <reaction evidence="19">
        <text>(6R)-5,10-methylenetetrahydrofolyl-(gamma-L-Glu)(n) + L-glutamate + ATP = (6R)-5,10-methylenetetrahydrofolyl-(gamma-L-Glu)(n+1) + ADP + phosphate + H(+)</text>
        <dbReference type="Rhea" id="RHEA:51912"/>
        <dbReference type="Rhea" id="RHEA-COMP:13257"/>
        <dbReference type="Rhea" id="RHEA-COMP:13258"/>
        <dbReference type="ChEBI" id="CHEBI:15378"/>
        <dbReference type="ChEBI" id="CHEBI:29985"/>
        <dbReference type="ChEBI" id="CHEBI:30616"/>
        <dbReference type="ChEBI" id="CHEBI:43474"/>
        <dbReference type="ChEBI" id="CHEBI:136572"/>
        <dbReference type="ChEBI" id="CHEBI:456216"/>
        <dbReference type="EC" id="6.3.2.17"/>
    </reaction>
</comment>
<dbReference type="SUPFAM" id="SSF53244">
    <property type="entry name" value="MurD-like peptide ligases, peptide-binding domain"/>
    <property type="match status" value="1"/>
</dbReference>
<dbReference type="EC" id="6.3.2.12" evidence="5"/>
<keyword evidence="13" id="KW-0289">Folate biosynthesis</keyword>
<dbReference type="SUPFAM" id="SSF53623">
    <property type="entry name" value="MurD-like peptide ligases, catalytic domain"/>
    <property type="match status" value="1"/>
</dbReference>
<evidence type="ECO:0000256" key="2">
    <source>
        <dbReference type="ARBA" id="ARBA00004799"/>
    </source>
</evidence>
<dbReference type="InterPro" id="IPR036565">
    <property type="entry name" value="Mur-like_cat_sf"/>
</dbReference>
<dbReference type="InterPro" id="IPR036615">
    <property type="entry name" value="Mur_ligase_C_dom_sf"/>
</dbReference>
<evidence type="ECO:0000256" key="7">
    <source>
        <dbReference type="ARBA" id="ARBA00019357"/>
    </source>
</evidence>
<feature type="domain" description="Mur ligase central" evidence="23">
    <location>
        <begin position="47"/>
        <end position="186"/>
    </location>
</feature>
<evidence type="ECO:0000313" key="24">
    <source>
        <dbReference type="EMBL" id="ROZ81443.1"/>
    </source>
</evidence>
<keyword evidence="11 21" id="KW-0067">ATP-binding</keyword>
<comment type="similarity">
    <text evidence="4 21">Belongs to the folylpolyglutamate synthase family.</text>
</comment>
<evidence type="ECO:0000256" key="17">
    <source>
        <dbReference type="ARBA" id="ARBA00047493"/>
    </source>
</evidence>
<evidence type="ECO:0000256" key="3">
    <source>
        <dbReference type="ARBA" id="ARBA00005150"/>
    </source>
</evidence>
<keyword evidence="9" id="KW-0479">Metal-binding</keyword>
<dbReference type="InterPro" id="IPR013221">
    <property type="entry name" value="Mur_ligase_cen"/>
</dbReference>
<evidence type="ECO:0000256" key="14">
    <source>
        <dbReference type="ARBA" id="ARBA00030048"/>
    </source>
</evidence>
<dbReference type="Gene3D" id="3.90.190.20">
    <property type="entry name" value="Mur ligase, C-terminal domain"/>
    <property type="match status" value="1"/>
</dbReference>
<dbReference type="RefSeq" id="WP_123891068.1">
    <property type="nucleotide sequence ID" value="NZ_JBPYCX010000018.1"/>
</dbReference>
<keyword evidence="10 21" id="KW-0547">Nucleotide-binding</keyword>
<evidence type="ECO:0000256" key="8">
    <source>
        <dbReference type="ARBA" id="ARBA00022598"/>
    </source>
</evidence>
<dbReference type="PANTHER" id="PTHR11136:SF0">
    <property type="entry name" value="DIHYDROFOLATE SYNTHETASE-RELATED"/>
    <property type="match status" value="1"/>
</dbReference>
<comment type="catalytic activity">
    <reaction evidence="17">
        <text>(6S)-5,6,7,8-tetrahydrofolyl-(gamma-L-Glu)(n) + L-glutamate + ATP = (6S)-5,6,7,8-tetrahydrofolyl-(gamma-L-Glu)(n+1) + ADP + phosphate + H(+)</text>
        <dbReference type="Rhea" id="RHEA:10580"/>
        <dbReference type="Rhea" id="RHEA-COMP:14738"/>
        <dbReference type="Rhea" id="RHEA-COMP:14740"/>
        <dbReference type="ChEBI" id="CHEBI:15378"/>
        <dbReference type="ChEBI" id="CHEBI:29985"/>
        <dbReference type="ChEBI" id="CHEBI:30616"/>
        <dbReference type="ChEBI" id="CHEBI:43474"/>
        <dbReference type="ChEBI" id="CHEBI:141005"/>
        <dbReference type="ChEBI" id="CHEBI:456216"/>
        <dbReference type="EC" id="6.3.2.17"/>
    </reaction>
</comment>
<keyword evidence="12" id="KW-0460">Magnesium</keyword>
<comment type="pathway">
    <text evidence="2">Cofactor biosynthesis; tetrahydrofolate biosynthesis; 7,8-dihydrofolate from 2-amino-4-hydroxy-6-hydroxymethyl-7,8-dihydropteridine diphosphate and 4-aminobenzoate: step 2/2.</text>
</comment>
<comment type="pathway">
    <text evidence="3">Cofactor biosynthesis; tetrahydrofolylpolyglutamate biosynthesis.</text>
</comment>
<evidence type="ECO:0000256" key="21">
    <source>
        <dbReference type="PIRNR" id="PIRNR001563"/>
    </source>
</evidence>
<dbReference type="InterPro" id="IPR001645">
    <property type="entry name" value="Folylpolyglutamate_synth"/>
</dbReference>
<evidence type="ECO:0000256" key="5">
    <source>
        <dbReference type="ARBA" id="ARBA00013023"/>
    </source>
</evidence>
<comment type="catalytic activity">
    <reaction evidence="20">
        <text>7,8-dihydropteroate + L-glutamate + ATP = 7,8-dihydrofolate + ADP + phosphate + H(+)</text>
        <dbReference type="Rhea" id="RHEA:23584"/>
        <dbReference type="ChEBI" id="CHEBI:15378"/>
        <dbReference type="ChEBI" id="CHEBI:17839"/>
        <dbReference type="ChEBI" id="CHEBI:29985"/>
        <dbReference type="ChEBI" id="CHEBI:30616"/>
        <dbReference type="ChEBI" id="CHEBI:43474"/>
        <dbReference type="ChEBI" id="CHEBI:57451"/>
        <dbReference type="ChEBI" id="CHEBI:456216"/>
        <dbReference type="EC" id="6.3.2.12"/>
    </reaction>
</comment>
<sequence length="429" mass="46100">MSKRSLSEWLTRLEGLHPTEIDMGLARVRQVAERLDVLKPAPLVFTVTGTNGKGSTCAGLESLLQAAGQATGCYTSPHLLQYNERVRINGEMVSDEALCRAFTVVDEARGDVSLTYFEFGTLAALWLFAAAELDAVVLEVGLGGRLDAVNVVDANIAVVTSIGLDHQEYLGDTLESVGFEKAGILRSGRPIVSGEQDLPESFMRQVDALGCRLYQRGRDFGWHAQVGSEWDAFAGVGSQLVEYAGIPSVSLPRDNLSAALQAFLLADLALSEAKVKQALVDAKAPGRLERRQLVWRGQDRCLYLDVGHNPHAANFMATALAGHNARRVAVFGLLADKDLAGVHAPLGALFECWYVAPLESPRSRPSADLCRYLAGQGERVQECPSIASAIAQALDNSDAQTEIVIFGSFFSVAAAILWLSETSGVLIDG</sequence>
<dbReference type="PROSITE" id="PS01011">
    <property type="entry name" value="FOLYLPOLYGLU_SYNT_1"/>
    <property type="match status" value="1"/>
</dbReference>
<dbReference type="PIRSF" id="PIRSF001563">
    <property type="entry name" value="Folylpolyglu_synth"/>
    <property type="match status" value="1"/>
</dbReference>
<evidence type="ECO:0000256" key="18">
    <source>
        <dbReference type="ARBA" id="ARBA00047808"/>
    </source>
</evidence>
<comment type="function">
    <text evidence="1">Functions in two distinct reactions of the de novo folate biosynthetic pathway. Catalyzes the addition of a glutamate residue to dihydropteroate (7,8-dihydropteroate or H2Pte) to form dihydrofolate (7,8-dihydrofolate monoglutamate or H2Pte-Glu). Also catalyzes successive additions of L-glutamate to tetrahydrofolate or 10-formyltetrahydrofolate or 5,10-methylenetetrahydrofolate, leading to folylpolyglutamate derivatives.</text>
</comment>
<dbReference type="Pfam" id="PF08245">
    <property type="entry name" value="Mur_ligase_M"/>
    <property type="match status" value="1"/>
</dbReference>
<dbReference type="PANTHER" id="PTHR11136">
    <property type="entry name" value="FOLYLPOLYGLUTAMATE SYNTHASE-RELATED"/>
    <property type="match status" value="1"/>
</dbReference>
<accession>A0ABX9XDS5</accession>
<reference evidence="24 25" key="1">
    <citation type="submission" date="2018-11" db="EMBL/GenBank/DDBJ databases">
        <authorList>
            <person name="Jang G.I."/>
            <person name="Hwang C.Y."/>
        </authorList>
    </citation>
    <scope>NUCLEOTIDE SEQUENCE [LARGE SCALE GENOMIC DNA]</scope>
    <source>
        <strain evidence="24 25">SSM26</strain>
    </source>
</reference>
<proteinExistence type="inferred from homology"/>
<evidence type="ECO:0000256" key="19">
    <source>
        <dbReference type="ARBA" id="ARBA00049035"/>
    </source>
</evidence>
<evidence type="ECO:0000256" key="12">
    <source>
        <dbReference type="ARBA" id="ARBA00022842"/>
    </source>
</evidence>
<evidence type="ECO:0000313" key="25">
    <source>
        <dbReference type="Proteomes" id="UP000275199"/>
    </source>
</evidence>
<evidence type="ECO:0000256" key="11">
    <source>
        <dbReference type="ARBA" id="ARBA00022840"/>
    </source>
</evidence>
<organism evidence="24 25">
    <name type="scientific">Pseudomonas neustonica</name>
    <dbReference type="NCBI Taxonomy" id="2487346"/>
    <lineage>
        <taxon>Bacteria</taxon>
        <taxon>Pseudomonadati</taxon>
        <taxon>Pseudomonadota</taxon>
        <taxon>Gammaproteobacteria</taxon>
        <taxon>Pseudomonadales</taxon>
        <taxon>Pseudomonadaceae</taxon>
        <taxon>Pseudomonas</taxon>
    </lineage>
</organism>
<dbReference type="Pfam" id="PF02875">
    <property type="entry name" value="Mur_ligase_C"/>
    <property type="match status" value="1"/>
</dbReference>
<comment type="caution">
    <text evidence="24">The sequence shown here is derived from an EMBL/GenBank/DDBJ whole genome shotgun (WGS) entry which is preliminary data.</text>
</comment>
<evidence type="ECO:0000259" key="23">
    <source>
        <dbReference type="Pfam" id="PF08245"/>
    </source>
</evidence>
<evidence type="ECO:0000256" key="6">
    <source>
        <dbReference type="ARBA" id="ARBA00013025"/>
    </source>
</evidence>
<evidence type="ECO:0000256" key="15">
    <source>
        <dbReference type="ARBA" id="ARBA00030592"/>
    </source>
</evidence>
<dbReference type="EC" id="6.3.2.17" evidence="6"/>
<dbReference type="EMBL" id="RKKU01000030">
    <property type="protein sequence ID" value="ROZ81443.1"/>
    <property type="molecule type" value="Genomic_DNA"/>
</dbReference>
<evidence type="ECO:0000256" key="16">
    <source>
        <dbReference type="ARBA" id="ARBA00032510"/>
    </source>
</evidence>
<dbReference type="Gene3D" id="3.40.1190.10">
    <property type="entry name" value="Mur-like, catalytic domain"/>
    <property type="match status" value="1"/>
</dbReference>
<name>A0ABX9XDS5_9PSED</name>
<feature type="domain" description="Mur ligase C-terminal" evidence="22">
    <location>
        <begin position="287"/>
        <end position="409"/>
    </location>
</feature>
<evidence type="ECO:0000256" key="20">
    <source>
        <dbReference type="ARBA" id="ARBA00049161"/>
    </source>
</evidence>
<dbReference type="Proteomes" id="UP000275199">
    <property type="component" value="Unassembled WGS sequence"/>
</dbReference>
<evidence type="ECO:0000256" key="1">
    <source>
        <dbReference type="ARBA" id="ARBA00002714"/>
    </source>
</evidence>
<keyword evidence="25" id="KW-1185">Reference proteome</keyword>
<dbReference type="NCBIfam" id="TIGR01499">
    <property type="entry name" value="folC"/>
    <property type="match status" value="1"/>
</dbReference>
<dbReference type="NCBIfam" id="NF008101">
    <property type="entry name" value="PRK10846.1"/>
    <property type="match status" value="1"/>
</dbReference>